<feature type="transmembrane region" description="Helical" evidence="1">
    <location>
        <begin position="138"/>
        <end position="159"/>
    </location>
</feature>
<proteinExistence type="predicted"/>
<organism evidence="2 3">
    <name type="scientific">Gigaspora margarita</name>
    <dbReference type="NCBI Taxonomy" id="4874"/>
    <lineage>
        <taxon>Eukaryota</taxon>
        <taxon>Fungi</taxon>
        <taxon>Fungi incertae sedis</taxon>
        <taxon>Mucoromycota</taxon>
        <taxon>Glomeromycotina</taxon>
        <taxon>Glomeromycetes</taxon>
        <taxon>Diversisporales</taxon>
        <taxon>Gigasporaceae</taxon>
        <taxon>Gigaspora</taxon>
    </lineage>
</organism>
<keyword evidence="1" id="KW-0472">Membrane</keyword>
<comment type="caution">
    <text evidence="2">The sequence shown here is derived from an EMBL/GenBank/DDBJ whole genome shotgun (WGS) entry which is preliminary data.</text>
</comment>
<feature type="transmembrane region" description="Helical" evidence="1">
    <location>
        <begin position="195"/>
        <end position="216"/>
    </location>
</feature>
<dbReference type="Proteomes" id="UP000789901">
    <property type="component" value="Unassembled WGS sequence"/>
</dbReference>
<evidence type="ECO:0000256" key="1">
    <source>
        <dbReference type="SAM" id="Phobius"/>
    </source>
</evidence>
<reference evidence="2 3" key="1">
    <citation type="submission" date="2021-06" db="EMBL/GenBank/DDBJ databases">
        <authorList>
            <person name="Kallberg Y."/>
            <person name="Tangrot J."/>
            <person name="Rosling A."/>
        </authorList>
    </citation>
    <scope>NUCLEOTIDE SEQUENCE [LARGE SCALE GENOMIC DNA]</scope>
    <source>
        <strain evidence="2 3">120-4 pot B 10/14</strain>
    </source>
</reference>
<keyword evidence="3" id="KW-1185">Reference proteome</keyword>
<feature type="transmembrane region" description="Helical" evidence="1">
    <location>
        <begin position="59"/>
        <end position="85"/>
    </location>
</feature>
<name>A0ABN7VBS2_GIGMA</name>
<evidence type="ECO:0000313" key="2">
    <source>
        <dbReference type="EMBL" id="CAG8752254.1"/>
    </source>
</evidence>
<feature type="transmembrane region" description="Helical" evidence="1">
    <location>
        <begin position="105"/>
        <end position="126"/>
    </location>
</feature>
<evidence type="ECO:0000313" key="3">
    <source>
        <dbReference type="Proteomes" id="UP000789901"/>
    </source>
</evidence>
<sequence length="256" mass="28325">MRQALFAKPITFPFLLYPYHKKVTLEKNKIEMTEKCCIWEEIFENGIIPIKSSLKIIKLLVLLLYSIPIRLGTIILAGLCLFVAIGAAAGYLGKPEAYAPDMSKGLTLVFGIAYILMALVSFFGIIGSFFNAAAAVRIFATMLWGFVLVNLVIAIINIISLATNKKTAIDRCISQINSNPNQSGITSSDCSTIEIWRIIIFGIVAGIIILFQAYFANVASRFAEQLELKYFSKVEAQNKSNENNGNNGTNPYSHHK</sequence>
<dbReference type="EMBL" id="CAJVQB010012026">
    <property type="protein sequence ID" value="CAG8752254.1"/>
    <property type="molecule type" value="Genomic_DNA"/>
</dbReference>
<accession>A0ABN7VBS2</accession>
<gene>
    <name evidence="2" type="ORF">GMARGA_LOCUS16528</name>
</gene>
<keyword evidence="1" id="KW-1133">Transmembrane helix</keyword>
<protein>
    <submittedName>
        <fullName evidence="2">44561_t:CDS:1</fullName>
    </submittedName>
</protein>
<keyword evidence="1" id="KW-0812">Transmembrane</keyword>